<dbReference type="PANTHER" id="PTHR43166:SF9">
    <property type="entry name" value="GLUTAMATE_ASPARTATE IMPORT ATP-BINDING PROTEIN GLTL"/>
    <property type="match status" value="1"/>
</dbReference>
<dbReference type="Gene3D" id="3.40.50.300">
    <property type="entry name" value="P-loop containing nucleotide triphosphate hydrolases"/>
    <property type="match status" value="1"/>
</dbReference>
<evidence type="ECO:0000256" key="7">
    <source>
        <dbReference type="ARBA" id="ARBA00022970"/>
    </source>
</evidence>
<dbReference type="Proteomes" id="UP000241895">
    <property type="component" value="Unassembled WGS sequence"/>
</dbReference>
<protein>
    <submittedName>
        <fullName evidence="10">Glutamine ABC transporter ATP-binding protein</fullName>
    </submittedName>
</protein>
<dbReference type="InterPro" id="IPR003593">
    <property type="entry name" value="AAA+_ATPase"/>
</dbReference>
<dbReference type="SUPFAM" id="SSF52540">
    <property type="entry name" value="P-loop containing nucleoside triphosphate hydrolases"/>
    <property type="match status" value="1"/>
</dbReference>
<comment type="subcellular location">
    <subcellularLocation>
        <location evidence="1">Cell inner membrane</location>
        <topology evidence="1">Peripheral membrane protein</topology>
    </subcellularLocation>
</comment>
<keyword evidence="7" id="KW-0029">Amino-acid transport</keyword>
<keyword evidence="8" id="KW-0472">Membrane</keyword>
<evidence type="ECO:0000256" key="4">
    <source>
        <dbReference type="ARBA" id="ARBA00022475"/>
    </source>
</evidence>
<reference evidence="10 11" key="1">
    <citation type="submission" date="2018-03" db="EMBL/GenBank/DDBJ databases">
        <authorList>
            <person name="Zhou J."/>
            <person name="Li X."/>
            <person name="Xue M."/>
            <person name="Yin J."/>
        </authorList>
    </citation>
    <scope>NUCLEOTIDE SEQUENCE [LARGE SCALE GENOMIC DNA]</scope>
    <source>
        <strain evidence="10 11">SYSU ZJ2214</strain>
    </source>
</reference>
<gene>
    <name evidence="10" type="primary">glnQ</name>
    <name evidence="10" type="ORF">C6W88_04715</name>
</gene>
<dbReference type="InterPro" id="IPR030679">
    <property type="entry name" value="ABC_ATPase_HisP-typ"/>
</dbReference>
<dbReference type="CDD" id="cd03262">
    <property type="entry name" value="ABC_HisP_GlnQ"/>
    <property type="match status" value="1"/>
</dbReference>
<feature type="domain" description="ABC transporter" evidence="9">
    <location>
        <begin position="12"/>
        <end position="244"/>
    </location>
</feature>
<dbReference type="InterPro" id="IPR003439">
    <property type="entry name" value="ABC_transporter-like_ATP-bd"/>
</dbReference>
<dbReference type="InterPro" id="IPR050086">
    <property type="entry name" value="MetN_ABC_transporter-like"/>
</dbReference>
<evidence type="ECO:0000256" key="3">
    <source>
        <dbReference type="ARBA" id="ARBA00022448"/>
    </source>
</evidence>
<comment type="similarity">
    <text evidence="2">Belongs to the ABC transporter superfamily.</text>
</comment>
<dbReference type="PANTHER" id="PTHR43166">
    <property type="entry name" value="AMINO ACID IMPORT ATP-BINDING PROTEIN"/>
    <property type="match status" value="1"/>
</dbReference>
<dbReference type="EMBL" id="PXNS01000002">
    <property type="protein sequence ID" value="PTL95754.1"/>
    <property type="molecule type" value="Genomic_DNA"/>
</dbReference>
<dbReference type="InterPro" id="IPR027417">
    <property type="entry name" value="P-loop_NTPase"/>
</dbReference>
<keyword evidence="4" id="KW-1003">Cell membrane</keyword>
<keyword evidence="5" id="KW-0547">Nucleotide-binding</keyword>
<organism evidence="10 11">
    <name type="scientific">Halomonas litopenaei</name>
    <dbReference type="NCBI Taxonomy" id="2109328"/>
    <lineage>
        <taxon>Bacteria</taxon>
        <taxon>Pseudomonadati</taxon>
        <taxon>Pseudomonadota</taxon>
        <taxon>Gammaproteobacteria</taxon>
        <taxon>Oceanospirillales</taxon>
        <taxon>Halomonadaceae</taxon>
        <taxon>Halomonas</taxon>
    </lineage>
</organism>
<evidence type="ECO:0000256" key="1">
    <source>
        <dbReference type="ARBA" id="ARBA00004417"/>
    </source>
</evidence>
<dbReference type="PROSITE" id="PS00211">
    <property type="entry name" value="ABC_TRANSPORTER_1"/>
    <property type="match status" value="1"/>
</dbReference>
<evidence type="ECO:0000259" key="9">
    <source>
        <dbReference type="PROSITE" id="PS50893"/>
    </source>
</evidence>
<accession>A0ABX5J052</accession>
<evidence type="ECO:0000313" key="11">
    <source>
        <dbReference type="Proteomes" id="UP000241895"/>
    </source>
</evidence>
<keyword evidence="3" id="KW-0813">Transport</keyword>
<dbReference type="PROSITE" id="PS50893">
    <property type="entry name" value="ABC_TRANSPORTER_2"/>
    <property type="match status" value="1"/>
</dbReference>
<keyword evidence="6 10" id="KW-0067">ATP-binding</keyword>
<evidence type="ECO:0000256" key="5">
    <source>
        <dbReference type="ARBA" id="ARBA00022741"/>
    </source>
</evidence>
<dbReference type="Pfam" id="PF00005">
    <property type="entry name" value="ABC_tran"/>
    <property type="match status" value="1"/>
</dbReference>
<dbReference type="InterPro" id="IPR017871">
    <property type="entry name" value="ABC_transporter-like_CS"/>
</dbReference>
<evidence type="ECO:0000256" key="2">
    <source>
        <dbReference type="ARBA" id="ARBA00005417"/>
    </source>
</evidence>
<sequence>MRDNVMDSDLVLDVKGVKKSYGGVEVLKGISFSLHRGETKVLIGPSGSGKSTLLRSINHLTHPDDGKVYLKGEEVTDSNIDKMRARIGFVFQDFNLFSHLTVLDNVRICQIRVNGVERDKATRRAYEELERVGLSDRADAYPAELSGGQQQRVSIARALAMDPDVLLFDEPTSALDPELTGEVVKVMQQLASDGMTMVVVTHEMSFARQAADEIIFMEKGYIVEQGDPQTLFTGAENERTRAFLNVIAEHG</sequence>
<evidence type="ECO:0000256" key="6">
    <source>
        <dbReference type="ARBA" id="ARBA00022840"/>
    </source>
</evidence>
<proteinExistence type="inferred from homology"/>
<evidence type="ECO:0000313" key="10">
    <source>
        <dbReference type="EMBL" id="PTL95754.1"/>
    </source>
</evidence>
<dbReference type="SMART" id="SM00382">
    <property type="entry name" value="AAA"/>
    <property type="match status" value="1"/>
</dbReference>
<keyword evidence="11" id="KW-1185">Reference proteome</keyword>
<dbReference type="GO" id="GO:0005524">
    <property type="term" value="F:ATP binding"/>
    <property type="evidence" value="ECO:0007669"/>
    <property type="project" value="UniProtKB-KW"/>
</dbReference>
<name>A0ABX5J052_9GAMM</name>
<dbReference type="PIRSF" id="PIRSF039085">
    <property type="entry name" value="ABC_ATPase_HisP"/>
    <property type="match status" value="1"/>
</dbReference>
<evidence type="ECO:0000256" key="8">
    <source>
        <dbReference type="ARBA" id="ARBA00023136"/>
    </source>
</evidence>
<comment type="caution">
    <text evidence="10">The sequence shown here is derived from an EMBL/GenBank/DDBJ whole genome shotgun (WGS) entry which is preliminary data.</text>
</comment>